<evidence type="ECO:0000256" key="2">
    <source>
        <dbReference type="ARBA" id="ARBA00007613"/>
    </source>
</evidence>
<dbReference type="EMBL" id="WMIE01000005">
    <property type="protein sequence ID" value="MTH78161.1"/>
    <property type="molecule type" value="Genomic_DNA"/>
</dbReference>
<evidence type="ECO:0000256" key="3">
    <source>
        <dbReference type="ARBA" id="ARBA00022448"/>
    </source>
</evidence>
<proteinExistence type="inferred from homology"/>
<dbReference type="RefSeq" id="WP_155095523.1">
    <property type="nucleotide sequence ID" value="NZ_WMIE01000005.1"/>
</dbReference>
<dbReference type="OrthoDB" id="9789368at2"/>
<organism evidence="9 10">
    <name type="scientific">Paracoccus aestuariivivens</name>
    <dbReference type="NCBI Taxonomy" id="1820333"/>
    <lineage>
        <taxon>Bacteria</taxon>
        <taxon>Pseudomonadati</taxon>
        <taxon>Pseudomonadota</taxon>
        <taxon>Alphaproteobacteria</taxon>
        <taxon>Rhodobacterales</taxon>
        <taxon>Paracoccaceae</taxon>
        <taxon>Paracoccus</taxon>
    </lineage>
</organism>
<evidence type="ECO:0000256" key="5">
    <source>
        <dbReference type="ARBA" id="ARBA00022692"/>
    </source>
</evidence>
<dbReference type="AlphaFoldDB" id="A0A6L6JE28"/>
<keyword evidence="4" id="KW-1134">Transmembrane beta strand</keyword>
<evidence type="ECO:0000256" key="6">
    <source>
        <dbReference type="ARBA" id="ARBA00023136"/>
    </source>
</evidence>
<evidence type="ECO:0000256" key="1">
    <source>
        <dbReference type="ARBA" id="ARBA00004442"/>
    </source>
</evidence>
<evidence type="ECO:0000256" key="8">
    <source>
        <dbReference type="SAM" id="SignalP"/>
    </source>
</evidence>
<dbReference type="Proteomes" id="UP000478183">
    <property type="component" value="Unassembled WGS sequence"/>
</dbReference>
<sequence length="464" mass="49565">MFRNRLKVLQRPLLAALLAGATALPAYAESLADTMVAAYRHSALLEQNRAVLRAADEDAATALAQLRPIVQWVAGYTYQNIEGFDGNSASISLQASMTLYDWGRNAIAIDIAKESVLATRASLVGVEQDVLLGAIRAYLDVRSATEQVELQQNSVRVLGEEQQAATDRFDVGEITQTDVSQADAALAAARADLASAEGDLEVARESFRAATGKFPNKLDPLPPTPKLPASLASAREIGQRTHPLIQQAKREAAASELGVAAAAAERNPELTGSAALTKQTNKTQATGSSLESDVGSVSLNMSQTIYSGGRLPSAHRRAMAQRDATRSSLLNTARQVDQAVGTSWANIDVANAQISAIDQQIVSARQAFQGVREEATLGARTTLDVLEAEQILLQAMADKITAVANLQLAHYQLLSSMGLLTVENLKLGIPTYDPSAYYKAVKDAPFTSRQGESLDRVLRSIGKK</sequence>
<keyword evidence="6" id="KW-0472">Membrane</keyword>
<dbReference type="Pfam" id="PF02321">
    <property type="entry name" value="OEP"/>
    <property type="match status" value="2"/>
</dbReference>
<comment type="subcellular location">
    <subcellularLocation>
        <location evidence="1">Cell outer membrane</location>
    </subcellularLocation>
</comment>
<keyword evidence="5" id="KW-0812">Transmembrane</keyword>
<protein>
    <submittedName>
        <fullName evidence="9">TolC family outer membrane protein</fullName>
    </submittedName>
</protein>
<keyword evidence="7" id="KW-0998">Cell outer membrane</keyword>
<evidence type="ECO:0000313" key="9">
    <source>
        <dbReference type="EMBL" id="MTH78161.1"/>
    </source>
</evidence>
<keyword evidence="3" id="KW-0813">Transport</keyword>
<reference evidence="9 10" key="1">
    <citation type="submission" date="2019-11" db="EMBL/GenBank/DDBJ databases">
        <authorList>
            <person name="Dong K."/>
        </authorList>
    </citation>
    <scope>NUCLEOTIDE SEQUENCE [LARGE SCALE GENOMIC DNA]</scope>
    <source>
        <strain evidence="9 10">NBRC 111993</strain>
    </source>
</reference>
<evidence type="ECO:0000313" key="10">
    <source>
        <dbReference type="Proteomes" id="UP000478183"/>
    </source>
</evidence>
<evidence type="ECO:0000256" key="7">
    <source>
        <dbReference type="ARBA" id="ARBA00023237"/>
    </source>
</evidence>
<evidence type="ECO:0000256" key="4">
    <source>
        <dbReference type="ARBA" id="ARBA00022452"/>
    </source>
</evidence>
<keyword evidence="8" id="KW-0732">Signal</keyword>
<dbReference type="PANTHER" id="PTHR30026:SF22">
    <property type="entry name" value="OUTER MEMBRANE EFFLUX PROTEIN"/>
    <property type="match status" value="1"/>
</dbReference>
<dbReference type="Gene3D" id="1.20.1600.10">
    <property type="entry name" value="Outer membrane efflux proteins (OEP)"/>
    <property type="match status" value="1"/>
</dbReference>
<dbReference type="GO" id="GO:0015562">
    <property type="term" value="F:efflux transmembrane transporter activity"/>
    <property type="evidence" value="ECO:0007669"/>
    <property type="project" value="InterPro"/>
</dbReference>
<feature type="chain" id="PRO_5027041908" evidence="8">
    <location>
        <begin position="29"/>
        <end position="464"/>
    </location>
</feature>
<dbReference type="GO" id="GO:0009279">
    <property type="term" value="C:cell outer membrane"/>
    <property type="evidence" value="ECO:0007669"/>
    <property type="project" value="UniProtKB-SubCell"/>
</dbReference>
<dbReference type="PANTHER" id="PTHR30026">
    <property type="entry name" value="OUTER MEMBRANE PROTEIN TOLC"/>
    <property type="match status" value="1"/>
</dbReference>
<dbReference type="NCBIfam" id="TIGR01844">
    <property type="entry name" value="type_I_sec_TolC"/>
    <property type="match status" value="1"/>
</dbReference>
<dbReference type="SUPFAM" id="SSF56954">
    <property type="entry name" value="Outer membrane efflux proteins (OEP)"/>
    <property type="match status" value="1"/>
</dbReference>
<dbReference type="InterPro" id="IPR051906">
    <property type="entry name" value="TolC-like"/>
</dbReference>
<accession>A0A6L6JE28</accession>
<comment type="caution">
    <text evidence="9">The sequence shown here is derived from an EMBL/GenBank/DDBJ whole genome shotgun (WGS) entry which is preliminary data.</text>
</comment>
<dbReference type="GO" id="GO:1990281">
    <property type="term" value="C:efflux pump complex"/>
    <property type="evidence" value="ECO:0007669"/>
    <property type="project" value="TreeGrafter"/>
</dbReference>
<comment type="similarity">
    <text evidence="2">Belongs to the outer membrane factor (OMF) (TC 1.B.17) family.</text>
</comment>
<name>A0A6L6JE28_9RHOB</name>
<feature type="signal peptide" evidence="8">
    <location>
        <begin position="1"/>
        <end position="28"/>
    </location>
</feature>
<gene>
    <name evidence="9" type="ORF">GL286_10505</name>
</gene>
<dbReference type="GO" id="GO:0015288">
    <property type="term" value="F:porin activity"/>
    <property type="evidence" value="ECO:0007669"/>
    <property type="project" value="TreeGrafter"/>
</dbReference>
<dbReference type="InterPro" id="IPR010130">
    <property type="entry name" value="T1SS_OMP_TolC"/>
</dbReference>
<keyword evidence="10" id="KW-1185">Reference proteome</keyword>
<dbReference type="InterPro" id="IPR003423">
    <property type="entry name" value="OMP_efflux"/>
</dbReference>